<dbReference type="STRING" id="871741.SAMN05192570_2612"/>
<organism evidence="1 2">
    <name type="scientific">Brevundimonas viscosa</name>
    <dbReference type="NCBI Taxonomy" id="871741"/>
    <lineage>
        <taxon>Bacteria</taxon>
        <taxon>Pseudomonadati</taxon>
        <taxon>Pseudomonadota</taxon>
        <taxon>Alphaproteobacteria</taxon>
        <taxon>Caulobacterales</taxon>
        <taxon>Caulobacteraceae</taxon>
        <taxon>Brevundimonas</taxon>
    </lineage>
</organism>
<accession>A0A1I6SNX2</accession>
<reference evidence="2" key="1">
    <citation type="submission" date="2016-10" db="EMBL/GenBank/DDBJ databases">
        <authorList>
            <person name="Varghese N."/>
            <person name="Submissions S."/>
        </authorList>
    </citation>
    <scope>NUCLEOTIDE SEQUENCE [LARGE SCALE GENOMIC DNA]</scope>
    <source>
        <strain evidence="2">CGMCC 1.10683</strain>
    </source>
</reference>
<evidence type="ECO:0000313" key="2">
    <source>
        <dbReference type="Proteomes" id="UP000198788"/>
    </source>
</evidence>
<dbReference type="AlphaFoldDB" id="A0A1I6SNX2"/>
<sequence>MTPLSKIRLIGFGSACVLTRGAEKGTIPETDFGVYPAEA</sequence>
<name>A0A1I6SNX2_9CAUL</name>
<keyword evidence="2" id="KW-1185">Reference proteome</keyword>
<protein>
    <submittedName>
        <fullName evidence="1">Uncharacterized protein</fullName>
    </submittedName>
</protein>
<gene>
    <name evidence="1" type="ORF">SAMN05192570_2612</name>
</gene>
<dbReference type="Proteomes" id="UP000198788">
    <property type="component" value="Unassembled WGS sequence"/>
</dbReference>
<evidence type="ECO:0000313" key="1">
    <source>
        <dbReference type="EMBL" id="SFS78508.1"/>
    </source>
</evidence>
<dbReference type="EMBL" id="FOZV01000005">
    <property type="protein sequence ID" value="SFS78508.1"/>
    <property type="molecule type" value="Genomic_DNA"/>
</dbReference>
<proteinExistence type="predicted"/>